<dbReference type="Gene3D" id="3.40.50.10110">
    <property type="entry name" value="DNA polymerase III subunit chi"/>
    <property type="match status" value="1"/>
</dbReference>
<gene>
    <name evidence="1" type="primary">holC</name>
    <name evidence="1" type="ORF">Talka_00185</name>
</gene>
<protein>
    <submittedName>
        <fullName evidence="1">DNA polymerase III subunit chi</fullName>
        <ecNumber evidence="1">2.7.7.7</ecNumber>
    </submittedName>
</protein>
<dbReference type="GO" id="GO:0032298">
    <property type="term" value="P:positive regulation of DNA-templated DNA replication initiation"/>
    <property type="evidence" value="ECO:0007669"/>
    <property type="project" value="TreeGrafter"/>
</dbReference>
<organism evidence="1 2">
    <name type="scientific">Tepidimonas alkaliphilus</name>
    <dbReference type="NCBI Taxonomy" id="2588942"/>
    <lineage>
        <taxon>Bacteria</taxon>
        <taxon>Pseudomonadati</taxon>
        <taxon>Pseudomonadota</taxon>
        <taxon>Betaproteobacteria</taxon>
        <taxon>Burkholderiales</taxon>
        <taxon>Tepidimonas</taxon>
    </lineage>
</organism>
<dbReference type="Pfam" id="PF04364">
    <property type="entry name" value="DNA_pol3_chi"/>
    <property type="match status" value="1"/>
</dbReference>
<dbReference type="Proteomes" id="UP000315736">
    <property type="component" value="Unassembled WGS sequence"/>
</dbReference>
<dbReference type="GO" id="GO:0003887">
    <property type="term" value="F:DNA-directed DNA polymerase activity"/>
    <property type="evidence" value="ECO:0007669"/>
    <property type="project" value="UniProtKB-EC"/>
</dbReference>
<dbReference type="AlphaFoldDB" id="A0A554WD42"/>
<dbReference type="GO" id="GO:0006260">
    <property type="term" value="P:DNA replication"/>
    <property type="evidence" value="ECO:0007669"/>
    <property type="project" value="InterPro"/>
</dbReference>
<dbReference type="EC" id="2.7.7.7" evidence="1"/>
<comment type="caution">
    <text evidence="1">The sequence shown here is derived from an EMBL/GenBank/DDBJ whole genome shotgun (WGS) entry which is preliminary data.</text>
</comment>
<dbReference type="GO" id="GO:0003677">
    <property type="term" value="F:DNA binding"/>
    <property type="evidence" value="ECO:0007669"/>
    <property type="project" value="InterPro"/>
</dbReference>
<evidence type="ECO:0000313" key="2">
    <source>
        <dbReference type="Proteomes" id="UP000315736"/>
    </source>
</evidence>
<keyword evidence="2" id="KW-1185">Reference proteome</keyword>
<dbReference type="EMBL" id="VJNB01000001">
    <property type="protein sequence ID" value="TSE21510.1"/>
    <property type="molecule type" value="Genomic_DNA"/>
</dbReference>
<dbReference type="PANTHER" id="PTHR38767">
    <property type="entry name" value="DNA POLYMERASE III SUBUNIT CHI"/>
    <property type="match status" value="1"/>
</dbReference>
<evidence type="ECO:0000313" key="1">
    <source>
        <dbReference type="EMBL" id="TSE21510.1"/>
    </source>
</evidence>
<reference evidence="1 2" key="1">
    <citation type="submission" date="2019-07" db="EMBL/GenBank/DDBJ databases">
        <title>Tepidimonas alkaliphilus YIM 72238 draft genome.</title>
        <authorList>
            <person name="Da Costa M.S."/>
            <person name="Froufe H.J.C."/>
            <person name="Egas C."/>
            <person name="Albuquerque L."/>
        </authorList>
    </citation>
    <scope>NUCLEOTIDE SEQUENCE [LARGE SCALE GENOMIC DNA]</scope>
    <source>
        <strain evidence="1 2">YIM 72238</strain>
    </source>
</reference>
<dbReference type="PANTHER" id="PTHR38767:SF1">
    <property type="entry name" value="DNA POLYMERASE III SUBUNIT CHI"/>
    <property type="match status" value="1"/>
</dbReference>
<dbReference type="RefSeq" id="WP_143889141.1">
    <property type="nucleotide sequence ID" value="NZ_VJNB01000001.1"/>
</dbReference>
<accession>A0A554WD42</accession>
<proteinExistence type="predicted"/>
<dbReference type="InterPro" id="IPR036768">
    <property type="entry name" value="PolIII_chi_sf"/>
</dbReference>
<keyword evidence="1" id="KW-0548">Nucleotidyltransferase</keyword>
<sequence length="159" mass="17708">MTSVAFHLHVGADERAVRGYLCRLLAKAYAARARVWVVVEPPAVAALDEALWTLPADDFVPHVRADQPEMLLRRSPIVIAAPQQPPQGVRDVLVNAQPQWLAWIEAAAPARVIEVVGSDEQLKAQARLRWRRYQQLGWPLQVHDRAARSAAMSELAQEG</sequence>
<dbReference type="InterPro" id="IPR007459">
    <property type="entry name" value="DNA_pol3_chi"/>
</dbReference>
<keyword evidence="1" id="KW-0808">Transferase</keyword>
<name>A0A554WD42_9BURK</name>
<dbReference type="SUPFAM" id="SSF102400">
    <property type="entry name" value="DNA polymerase III chi subunit"/>
    <property type="match status" value="1"/>
</dbReference>
<dbReference type="OrthoDB" id="5297568at2"/>